<protein>
    <recommendedName>
        <fullName evidence="10">Type IV secretion system protein VirB6</fullName>
    </recommendedName>
</protein>
<comment type="similarity">
    <text evidence="2">Belongs to the TrbL/VirB6 family.</text>
</comment>
<proteinExistence type="inferred from homology"/>
<dbReference type="RefSeq" id="WP_108983677.1">
    <property type="nucleotide sequence ID" value="NZ_BFBR01000001.1"/>
</dbReference>
<dbReference type="AlphaFoldDB" id="A0A2P2E6Z9"/>
<keyword evidence="3 7" id="KW-0812">Transmembrane</keyword>
<keyword evidence="4 7" id="KW-1133">Transmembrane helix</keyword>
<reference evidence="8 9" key="1">
    <citation type="journal article" date="2018" name="Genome Announc.">
        <title>Draft Genome Sequence of "Candidatus Phycosocius bacilliformis," an Alphaproteobacterial Ectosymbiont of the Hydrocarbon-Producing Green Alga Botryococcus braunii.</title>
        <authorList>
            <person name="Tanabe Y."/>
            <person name="Yamaguchi H."/>
            <person name="Watanabe M.M."/>
        </authorList>
    </citation>
    <scope>NUCLEOTIDE SEQUENCE [LARGE SCALE GENOMIC DNA]</scope>
    <source>
        <strain evidence="8 9">BOTRYCO-2</strain>
    </source>
</reference>
<keyword evidence="5 7" id="KW-0472">Membrane</keyword>
<feature type="transmembrane region" description="Helical" evidence="7">
    <location>
        <begin position="229"/>
        <end position="248"/>
    </location>
</feature>
<feature type="compositionally biased region" description="Polar residues" evidence="6">
    <location>
        <begin position="444"/>
        <end position="461"/>
    </location>
</feature>
<comment type="subcellular location">
    <subcellularLocation>
        <location evidence="1">Membrane</location>
        <topology evidence="1">Multi-pass membrane protein</topology>
    </subcellularLocation>
</comment>
<feature type="transmembrane region" description="Helical" evidence="7">
    <location>
        <begin position="300"/>
        <end position="327"/>
    </location>
</feature>
<dbReference type="OrthoDB" id="7400974at2"/>
<evidence type="ECO:0000256" key="5">
    <source>
        <dbReference type="ARBA" id="ARBA00023136"/>
    </source>
</evidence>
<evidence type="ECO:0000313" key="9">
    <source>
        <dbReference type="Proteomes" id="UP000245086"/>
    </source>
</evidence>
<evidence type="ECO:0000313" key="8">
    <source>
        <dbReference type="EMBL" id="GBF56830.1"/>
    </source>
</evidence>
<dbReference type="GO" id="GO:0030255">
    <property type="term" value="P:protein secretion by the type IV secretion system"/>
    <property type="evidence" value="ECO:0007669"/>
    <property type="project" value="InterPro"/>
</dbReference>
<feature type="transmembrane region" description="Helical" evidence="7">
    <location>
        <begin position="260"/>
        <end position="280"/>
    </location>
</feature>
<feature type="transmembrane region" description="Helical" evidence="7">
    <location>
        <begin position="201"/>
        <end position="223"/>
    </location>
</feature>
<name>A0A2P2E6Z9_9PROT</name>
<evidence type="ECO:0000256" key="3">
    <source>
        <dbReference type="ARBA" id="ARBA00022692"/>
    </source>
</evidence>
<evidence type="ECO:0008006" key="10">
    <source>
        <dbReference type="Google" id="ProtNLM"/>
    </source>
</evidence>
<dbReference type="Pfam" id="PF04610">
    <property type="entry name" value="TrbL"/>
    <property type="match status" value="1"/>
</dbReference>
<gene>
    <name evidence="8" type="ORF">PbB2_00487</name>
</gene>
<dbReference type="Proteomes" id="UP000245086">
    <property type="component" value="Unassembled WGS sequence"/>
</dbReference>
<dbReference type="EMBL" id="BFBR01000001">
    <property type="protein sequence ID" value="GBF56830.1"/>
    <property type="molecule type" value="Genomic_DNA"/>
</dbReference>
<evidence type="ECO:0000256" key="6">
    <source>
        <dbReference type="SAM" id="MobiDB-lite"/>
    </source>
</evidence>
<organism evidence="8 9">
    <name type="scientific">Candidatus Phycosocius bacilliformis</name>
    <dbReference type="NCBI Taxonomy" id="1445552"/>
    <lineage>
        <taxon>Bacteria</taxon>
        <taxon>Pseudomonadati</taxon>
        <taxon>Pseudomonadota</taxon>
        <taxon>Alphaproteobacteria</taxon>
        <taxon>Caulobacterales</taxon>
        <taxon>Caulobacterales incertae sedis</taxon>
        <taxon>Candidatus Phycosocius</taxon>
    </lineage>
</organism>
<dbReference type="InterPro" id="IPR007688">
    <property type="entry name" value="Conjugal_tfr_TrbL/VirB6"/>
</dbReference>
<evidence type="ECO:0000256" key="4">
    <source>
        <dbReference type="ARBA" id="ARBA00022989"/>
    </source>
</evidence>
<sequence length="461" mass="48009">MIGQCSAPRADLGLVRGLLDTVDCNIREGVQGGYNAFFGPGSTLGAVITVLLTIYVALLGFRLLTGRTDLRVGDLPMIAIKLGAVVMLTTSWASYQSLVFALLFDGPAEIANSLLANMPMPQSMGPSDIFARLQFTFDQLTQSASAMALVSDLPGQGPNVAGATLDAGSFVLQAAPGTDPESLKGLAPVIQMRSALQGGPAFGATALWLSAIVLLVSTLGLLILAKLMLGLLLAIGPFFVGMLLFESTKGFFEGWLRTSLGFALVPLATVVFMAGLLASLEPSLQGLAVARQESRYDLQPILTVMVIVLTFTAVFGSVIGLCTRLVAGFRLPSAKPREPGPSAAVETPFPSAAGMSDPMAEASRATRLAAVVSAAPAAADRRDARLAAAALAGASQSTTVFDRRTELVAGGPGEGARSETSVRLGQNGRKRSNPTRPQRRQESLFAQPSSKLSLSATGKTR</sequence>
<accession>A0A2P2E6Z9</accession>
<evidence type="ECO:0000256" key="7">
    <source>
        <dbReference type="SAM" id="Phobius"/>
    </source>
</evidence>
<evidence type="ECO:0000256" key="2">
    <source>
        <dbReference type="ARBA" id="ARBA00007802"/>
    </source>
</evidence>
<keyword evidence="9" id="KW-1185">Reference proteome</keyword>
<dbReference type="GO" id="GO:0016020">
    <property type="term" value="C:membrane"/>
    <property type="evidence" value="ECO:0007669"/>
    <property type="project" value="UniProtKB-SubCell"/>
</dbReference>
<comment type="caution">
    <text evidence="8">The sequence shown here is derived from an EMBL/GenBank/DDBJ whole genome shotgun (WGS) entry which is preliminary data.</text>
</comment>
<feature type="region of interest" description="Disordered" evidence="6">
    <location>
        <begin position="408"/>
        <end position="461"/>
    </location>
</feature>
<feature type="region of interest" description="Disordered" evidence="6">
    <location>
        <begin position="336"/>
        <end position="357"/>
    </location>
</feature>
<feature type="transmembrane region" description="Helical" evidence="7">
    <location>
        <begin position="44"/>
        <end position="64"/>
    </location>
</feature>
<evidence type="ECO:0000256" key="1">
    <source>
        <dbReference type="ARBA" id="ARBA00004141"/>
    </source>
</evidence>